<comment type="caution">
    <text evidence="2">The sequence shown here is derived from an EMBL/GenBank/DDBJ whole genome shotgun (WGS) entry which is preliminary data.</text>
</comment>
<sequence>MWVRLARFVSRDLRDMETFVLEGLRYGGRAGGAGHAPSMRRTGAGGLRSARRGLYIKCIHPESTGGVHVARVRGVGASGGFRPDRGPGTLGAHTSGPKE</sequence>
<evidence type="ECO:0000256" key="1">
    <source>
        <dbReference type="SAM" id="MobiDB-lite"/>
    </source>
</evidence>
<protein>
    <submittedName>
        <fullName evidence="2">Uncharacterized protein</fullName>
    </submittedName>
</protein>
<feature type="region of interest" description="Disordered" evidence="1">
    <location>
        <begin position="77"/>
        <end position="99"/>
    </location>
</feature>
<proteinExistence type="predicted"/>
<evidence type="ECO:0000313" key="2">
    <source>
        <dbReference type="EMBL" id="GAO09224.1"/>
    </source>
</evidence>
<name>A0A0P4R8R2_9ACTN</name>
<dbReference type="Proteomes" id="UP000048965">
    <property type="component" value="Unassembled WGS sequence"/>
</dbReference>
<dbReference type="EMBL" id="BBNO01000004">
    <property type="protein sequence ID" value="GAO09224.1"/>
    <property type="molecule type" value="Genomic_DNA"/>
</dbReference>
<organism evidence="2 3">
    <name type="scientific">Streptomyces lydicamycinicus</name>
    <dbReference type="NCBI Taxonomy" id="1546107"/>
    <lineage>
        <taxon>Bacteria</taxon>
        <taxon>Bacillati</taxon>
        <taxon>Actinomycetota</taxon>
        <taxon>Actinomycetes</taxon>
        <taxon>Kitasatosporales</taxon>
        <taxon>Streptomycetaceae</taxon>
        <taxon>Streptomyces</taxon>
    </lineage>
</organism>
<dbReference type="AlphaFoldDB" id="A0A0P4R8R2"/>
<gene>
    <name evidence="2" type="ORF">TPA0598_04_08600</name>
</gene>
<reference evidence="3" key="1">
    <citation type="submission" date="2014-09" db="EMBL/GenBank/DDBJ databases">
        <title>Whole genome shotgun sequence of Streptomyces sp. NBRC 110027.</title>
        <authorList>
            <person name="Komaki H."/>
            <person name="Ichikawa N."/>
            <person name="Katano-Makiyama Y."/>
            <person name="Hosoyama A."/>
            <person name="Hashimoto M."/>
            <person name="Uohara A."/>
            <person name="Kitahashi Y."/>
            <person name="Ohji S."/>
            <person name="Kimura A."/>
            <person name="Yamazoe A."/>
            <person name="Igarashi Y."/>
            <person name="Fujita N."/>
        </authorList>
    </citation>
    <scope>NUCLEOTIDE SEQUENCE [LARGE SCALE GENOMIC DNA]</scope>
    <source>
        <strain evidence="3">NBRC 110027</strain>
    </source>
</reference>
<keyword evidence="3" id="KW-1185">Reference proteome</keyword>
<reference evidence="2 3" key="2">
    <citation type="journal article" date="2015" name="Stand. Genomic Sci.">
        <title>Draft genome sequence of marine-derived Streptomyces sp. TP-A0598, a producer of anti-MRSA antibiotic lydicamycins.</title>
        <authorList>
            <person name="Komaki H."/>
            <person name="Ichikawa N."/>
            <person name="Hosoyama A."/>
            <person name="Fujita N."/>
            <person name="Igarashi Y."/>
        </authorList>
    </citation>
    <scope>NUCLEOTIDE SEQUENCE [LARGE SCALE GENOMIC DNA]</scope>
    <source>
        <strain evidence="2 3">NBRC 110027</strain>
    </source>
</reference>
<evidence type="ECO:0000313" key="3">
    <source>
        <dbReference type="Proteomes" id="UP000048965"/>
    </source>
</evidence>
<accession>A0A0P4R8R2</accession>